<dbReference type="InterPro" id="IPR057670">
    <property type="entry name" value="SH3_retrovirus"/>
</dbReference>
<feature type="region of interest" description="Disordered" evidence="1">
    <location>
        <begin position="166"/>
        <end position="194"/>
    </location>
</feature>
<accession>A0AAD4IZ30</accession>
<gene>
    <name evidence="3" type="ORF">C2S53_001245</name>
</gene>
<evidence type="ECO:0000313" key="3">
    <source>
        <dbReference type="EMBL" id="KAH6824218.1"/>
    </source>
</evidence>
<evidence type="ECO:0000313" key="4">
    <source>
        <dbReference type="Proteomes" id="UP001190926"/>
    </source>
</evidence>
<dbReference type="Pfam" id="PF25597">
    <property type="entry name" value="SH3_retrovirus"/>
    <property type="match status" value="1"/>
</dbReference>
<evidence type="ECO:0000259" key="2">
    <source>
        <dbReference type="Pfam" id="PF25597"/>
    </source>
</evidence>
<reference evidence="3 4" key="1">
    <citation type="journal article" date="2021" name="Nat. Commun.">
        <title>Incipient diploidization of the medicinal plant Perilla within 10,000 years.</title>
        <authorList>
            <person name="Zhang Y."/>
            <person name="Shen Q."/>
            <person name="Leng L."/>
            <person name="Zhang D."/>
            <person name="Chen S."/>
            <person name="Shi Y."/>
            <person name="Ning Z."/>
            <person name="Chen S."/>
        </authorList>
    </citation>
    <scope>NUCLEOTIDE SEQUENCE [LARGE SCALE GENOMIC DNA]</scope>
    <source>
        <strain evidence="4">cv. PC099</strain>
    </source>
</reference>
<keyword evidence="4" id="KW-1185">Reference proteome</keyword>
<dbReference type="AlphaFoldDB" id="A0AAD4IZ30"/>
<evidence type="ECO:0000256" key="1">
    <source>
        <dbReference type="SAM" id="MobiDB-lite"/>
    </source>
</evidence>
<dbReference type="Proteomes" id="UP001190926">
    <property type="component" value="Unassembled WGS sequence"/>
</dbReference>
<dbReference type="EMBL" id="SDAM02000470">
    <property type="protein sequence ID" value="KAH6824218.1"/>
    <property type="molecule type" value="Genomic_DNA"/>
</dbReference>
<name>A0AAD4IZ30_PERFH</name>
<organism evidence="3 4">
    <name type="scientific">Perilla frutescens var. hirtella</name>
    <name type="common">Perilla citriodora</name>
    <name type="synonym">Perilla setoyensis</name>
    <dbReference type="NCBI Taxonomy" id="608512"/>
    <lineage>
        <taxon>Eukaryota</taxon>
        <taxon>Viridiplantae</taxon>
        <taxon>Streptophyta</taxon>
        <taxon>Embryophyta</taxon>
        <taxon>Tracheophyta</taxon>
        <taxon>Spermatophyta</taxon>
        <taxon>Magnoliopsida</taxon>
        <taxon>eudicotyledons</taxon>
        <taxon>Gunneridae</taxon>
        <taxon>Pentapetalae</taxon>
        <taxon>asterids</taxon>
        <taxon>lamiids</taxon>
        <taxon>Lamiales</taxon>
        <taxon>Lamiaceae</taxon>
        <taxon>Nepetoideae</taxon>
        <taxon>Elsholtzieae</taxon>
        <taxon>Perilla</taxon>
    </lineage>
</organism>
<comment type="caution">
    <text evidence="3">The sequence shown here is derived from an EMBL/GenBank/DDBJ whole genome shotgun (WGS) entry which is preliminary data.</text>
</comment>
<protein>
    <recommendedName>
        <fullName evidence="2">Retroviral polymerase SH3-like domain-containing protein</fullName>
    </recommendedName>
</protein>
<feature type="domain" description="Retroviral polymerase SH3-like" evidence="2">
    <location>
        <begin position="89"/>
        <end position="150"/>
    </location>
</feature>
<proteinExistence type="predicted"/>
<feature type="compositionally biased region" description="Polar residues" evidence="1">
    <location>
        <begin position="178"/>
        <end position="194"/>
    </location>
</feature>
<sequence length="194" mass="21413">MTGNPALFSSFTPHNSSPPISLADGSHAPIVVLALRKEPEWAQGAAGGRGITSGGHNDANDTKMGNNFSAESSLSSLSLFPIDPKIFWCTYFVRDVRPHLTKLDPKSLKCIFLGYSRVQKGYRCYSLDLNKYVVSTDVIFSEHTPFSSCDPAPRQGEPDDDFLIYMYPPDPTPPTPTSHVQPPITQTYSRRLHP</sequence>